<dbReference type="Gene3D" id="1.10.10.10">
    <property type="entry name" value="Winged helix-like DNA-binding domain superfamily/Winged helix DNA-binding domain"/>
    <property type="match status" value="1"/>
</dbReference>
<dbReference type="GO" id="GO:0005737">
    <property type="term" value="C:cytoplasm"/>
    <property type="evidence" value="ECO:0007669"/>
    <property type="project" value="UniProtKB-SubCell"/>
</dbReference>
<dbReference type="InterPro" id="IPR036217">
    <property type="entry name" value="MethylDNA_cys_MeTrfase_DNAb"/>
</dbReference>
<evidence type="ECO:0000259" key="9">
    <source>
        <dbReference type="Pfam" id="PF01035"/>
    </source>
</evidence>
<keyword evidence="6 8" id="KW-0234">DNA repair</keyword>
<dbReference type="AlphaFoldDB" id="A0A0E4C9N8"/>
<evidence type="ECO:0000256" key="8">
    <source>
        <dbReference type="HAMAP-Rule" id="MF_00772"/>
    </source>
</evidence>
<dbReference type="InterPro" id="IPR023546">
    <property type="entry name" value="MGMT"/>
</dbReference>
<dbReference type="OrthoDB" id="9802228at2"/>
<proteinExistence type="inferred from homology"/>
<organism evidence="11 12">
    <name type="scientific">Syntrophomonas zehnderi OL-4</name>
    <dbReference type="NCBI Taxonomy" id="690567"/>
    <lineage>
        <taxon>Bacteria</taxon>
        <taxon>Bacillati</taxon>
        <taxon>Bacillota</taxon>
        <taxon>Clostridia</taxon>
        <taxon>Eubacteriales</taxon>
        <taxon>Syntrophomonadaceae</taxon>
        <taxon>Syntrophomonas</taxon>
    </lineage>
</organism>
<dbReference type="GO" id="GO:0032259">
    <property type="term" value="P:methylation"/>
    <property type="evidence" value="ECO:0007669"/>
    <property type="project" value="UniProtKB-KW"/>
</dbReference>
<keyword evidence="8" id="KW-0963">Cytoplasm</keyword>
<reference evidence="11 12" key="1">
    <citation type="submission" date="2015-03" db="EMBL/GenBank/DDBJ databases">
        <authorList>
            <person name="Murphy D."/>
        </authorList>
    </citation>
    <scope>NUCLEOTIDE SEQUENCE [LARGE SCALE GENOMIC DNA]</scope>
    <source>
        <strain evidence="11 12">OL-4</strain>
    </source>
</reference>
<dbReference type="InterPro" id="IPR008332">
    <property type="entry name" value="MethylG_MeTrfase_N"/>
</dbReference>
<dbReference type="PANTHER" id="PTHR10815">
    <property type="entry name" value="METHYLATED-DNA--PROTEIN-CYSTEINE METHYLTRANSFERASE"/>
    <property type="match status" value="1"/>
</dbReference>
<dbReference type="EC" id="2.1.1.63" evidence="8"/>
<comment type="function">
    <text evidence="8">Involved in the cellular defense against the biological effects of O6-methylguanine (O6-MeG) and O4-methylthymine (O4-MeT) in DNA. Repairs the methylated nucleobase in DNA by stoichiometrically transferring the methyl group to a cysteine residue in the enzyme. This is a suicide reaction: the enzyme is irreversibly inactivated.</text>
</comment>
<evidence type="ECO:0000256" key="5">
    <source>
        <dbReference type="ARBA" id="ARBA00022763"/>
    </source>
</evidence>
<feature type="domain" description="Methylated-DNA-[protein]-cysteine S-methyltransferase DNA binding" evidence="9">
    <location>
        <begin position="73"/>
        <end position="152"/>
    </location>
</feature>
<keyword evidence="3 8" id="KW-0489">Methyltransferase</keyword>
<dbReference type="CDD" id="cd06445">
    <property type="entry name" value="ATase"/>
    <property type="match status" value="1"/>
</dbReference>
<dbReference type="InterPro" id="IPR036631">
    <property type="entry name" value="MGMT_N_sf"/>
</dbReference>
<gene>
    <name evidence="11" type="ORF">2662</name>
</gene>
<comment type="catalytic activity">
    <reaction evidence="1 8">
        <text>a 4-O-methyl-thymidine in DNA + L-cysteinyl-[protein] = a thymidine in DNA + S-methyl-L-cysteinyl-[protein]</text>
        <dbReference type="Rhea" id="RHEA:53428"/>
        <dbReference type="Rhea" id="RHEA-COMP:10131"/>
        <dbReference type="Rhea" id="RHEA-COMP:10132"/>
        <dbReference type="Rhea" id="RHEA-COMP:13555"/>
        <dbReference type="Rhea" id="RHEA-COMP:13556"/>
        <dbReference type="ChEBI" id="CHEBI:29950"/>
        <dbReference type="ChEBI" id="CHEBI:82612"/>
        <dbReference type="ChEBI" id="CHEBI:137386"/>
        <dbReference type="ChEBI" id="CHEBI:137387"/>
        <dbReference type="EC" id="2.1.1.63"/>
    </reaction>
</comment>
<evidence type="ECO:0000256" key="3">
    <source>
        <dbReference type="ARBA" id="ARBA00022603"/>
    </source>
</evidence>
<protein>
    <recommendedName>
        <fullName evidence="8">Methylated-DNA--protein-cysteine methyltransferase</fullName>
        <ecNumber evidence="8">2.1.1.63</ecNumber>
    </recommendedName>
    <alternativeName>
        <fullName evidence="8">6-O-methylguanine-DNA methyltransferase</fullName>
        <shortName evidence="8">MGMT</shortName>
    </alternativeName>
    <alternativeName>
        <fullName evidence="8">O-6-methylguanine-DNA-alkyltransferase</fullName>
    </alternativeName>
</protein>
<dbReference type="GO" id="GO:0006307">
    <property type="term" value="P:DNA alkylation repair"/>
    <property type="evidence" value="ECO:0007669"/>
    <property type="project" value="UniProtKB-UniRule"/>
</dbReference>
<evidence type="ECO:0000313" key="12">
    <source>
        <dbReference type="Proteomes" id="UP000045545"/>
    </source>
</evidence>
<dbReference type="Pfam" id="PF02870">
    <property type="entry name" value="Methyltransf_1N"/>
    <property type="match status" value="1"/>
</dbReference>
<evidence type="ECO:0000256" key="6">
    <source>
        <dbReference type="ARBA" id="ARBA00023204"/>
    </source>
</evidence>
<dbReference type="GO" id="GO:0003908">
    <property type="term" value="F:methylated-DNA-[protein]-cysteine S-methyltransferase activity"/>
    <property type="evidence" value="ECO:0007669"/>
    <property type="project" value="UniProtKB-UniRule"/>
</dbReference>
<comment type="catalytic activity">
    <reaction evidence="7 8">
        <text>a 6-O-methyl-2'-deoxyguanosine in DNA + L-cysteinyl-[protein] = S-methyl-L-cysteinyl-[protein] + a 2'-deoxyguanosine in DNA</text>
        <dbReference type="Rhea" id="RHEA:24000"/>
        <dbReference type="Rhea" id="RHEA-COMP:10131"/>
        <dbReference type="Rhea" id="RHEA-COMP:10132"/>
        <dbReference type="Rhea" id="RHEA-COMP:11367"/>
        <dbReference type="Rhea" id="RHEA-COMP:11368"/>
        <dbReference type="ChEBI" id="CHEBI:29950"/>
        <dbReference type="ChEBI" id="CHEBI:82612"/>
        <dbReference type="ChEBI" id="CHEBI:85445"/>
        <dbReference type="ChEBI" id="CHEBI:85448"/>
        <dbReference type="EC" id="2.1.1.63"/>
    </reaction>
</comment>
<accession>A0A0E4C9N8</accession>
<feature type="active site" description="Nucleophile; methyl group acceptor" evidence="8">
    <location>
        <position position="124"/>
    </location>
</feature>
<dbReference type="STRING" id="690567.2662"/>
<dbReference type="EMBL" id="CGIH01000050">
    <property type="protein sequence ID" value="CFY07491.1"/>
    <property type="molecule type" value="Genomic_DNA"/>
</dbReference>
<keyword evidence="12" id="KW-1185">Reference proteome</keyword>
<name>A0A0E4C9N8_9FIRM</name>
<dbReference type="Proteomes" id="UP000045545">
    <property type="component" value="Unassembled WGS sequence"/>
</dbReference>
<evidence type="ECO:0000259" key="10">
    <source>
        <dbReference type="Pfam" id="PF02870"/>
    </source>
</evidence>
<evidence type="ECO:0000256" key="7">
    <source>
        <dbReference type="ARBA" id="ARBA00049348"/>
    </source>
</evidence>
<dbReference type="InterPro" id="IPR036388">
    <property type="entry name" value="WH-like_DNA-bd_sf"/>
</dbReference>
<evidence type="ECO:0000256" key="1">
    <source>
        <dbReference type="ARBA" id="ARBA00001286"/>
    </source>
</evidence>
<sequence length="169" mass="18698">MQHIAFYRTTIGLIGITDSDGVITEIFLADEQVPGNDNKQETPLQKKAIRQLEEYLAGQRQTFDFAFTAAGTEFQKSVWEALRKIPYGETRSYKQIAQMIGRPNAARAVGMANHRNPIMIVTPCHRVIAADGSLAGYAGGLEVKKKLLELEKQHLYAGAVAPRQNVQLG</sequence>
<dbReference type="FunFam" id="1.10.10.10:FF:000214">
    <property type="entry name" value="Methylated-DNA--protein-cysteine methyltransferase"/>
    <property type="match status" value="1"/>
</dbReference>
<dbReference type="Pfam" id="PF01035">
    <property type="entry name" value="DNA_binding_1"/>
    <property type="match status" value="1"/>
</dbReference>
<evidence type="ECO:0000313" key="11">
    <source>
        <dbReference type="EMBL" id="CFY07491.1"/>
    </source>
</evidence>
<dbReference type="Gene3D" id="3.30.160.70">
    <property type="entry name" value="Methylated DNA-protein cysteine methyltransferase domain"/>
    <property type="match status" value="1"/>
</dbReference>
<dbReference type="SUPFAM" id="SSF53155">
    <property type="entry name" value="Methylated DNA-protein cysteine methyltransferase domain"/>
    <property type="match status" value="1"/>
</dbReference>
<keyword evidence="5 8" id="KW-0227">DNA damage</keyword>
<dbReference type="NCBIfam" id="TIGR00589">
    <property type="entry name" value="ogt"/>
    <property type="match status" value="1"/>
</dbReference>
<evidence type="ECO:0000256" key="2">
    <source>
        <dbReference type="ARBA" id="ARBA00008711"/>
    </source>
</evidence>
<dbReference type="PANTHER" id="PTHR10815:SF5">
    <property type="entry name" value="METHYLATED-DNA--PROTEIN-CYSTEINE METHYLTRANSFERASE"/>
    <property type="match status" value="1"/>
</dbReference>
<dbReference type="RefSeq" id="WP_046499920.1">
    <property type="nucleotide sequence ID" value="NZ_CGIH01000050.1"/>
</dbReference>
<feature type="domain" description="Methylguanine DNA methyltransferase ribonuclease-like" evidence="10">
    <location>
        <begin position="5"/>
        <end position="66"/>
    </location>
</feature>
<comment type="subcellular location">
    <subcellularLocation>
        <location evidence="8">Cytoplasm</location>
    </subcellularLocation>
</comment>
<comment type="similarity">
    <text evidence="2 8">Belongs to the MGMT family.</text>
</comment>
<dbReference type="InterPro" id="IPR014048">
    <property type="entry name" value="MethylDNA_cys_MeTrfase_DNA-bd"/>
</dbReference>
<comment type="miscellaneous">
    <text evidence="8">This enzyme catalyzes only one turnover and therefore is not strictly catalytic. According to one definition, an enzyme is a biocatalyst that acts repeatedly and over many reaction cycles.</text>
</comment>
<dbReference type="HAMAP" id="MF_00772">
    <property type="entry name" value="OGT"/>
    <property type="match status" value="1"/>
</dbReference>
<evidence type="ECO:0000256" key="4">
    <source>
        <dbReference type="ARBA" id="ARBA00022679"/>
    </source>
</evidence>
<keyword evidence="4 8" id="KW-0808">Transferase</keyword>
<dbReference type="SUPFAM" id="SSF46767">
    <property type="entry name" value="Methylated DNA-protein cysteine methyltransferase, C-terminal domain"/>
    <property type="match status" value="1"/>
</dbReference>